<protein>
    <recommendedName>
        <fullName evidence="4">DUF202 domain-containing protein</fullName>
    </recommendedName>
</protein>
<evidence type="ECO:0000313" key="2">
    <source>
        <dbReference type="EMBL" id="KFA88289.1"/>
    </source>
</evidence>
<keyword evidence="1" id="KW-0472">Membrane</keyword>
<dbReference type="EMBL" id="JPMI01000298">
    <property type="protein sequence ID" value="KFA88289.1"/>
    <property type="molecule type" value="Genomic_DNA"/>
</dbReference>
<name>A0A084SIK4_9BACT</name>
<feature type="transmembrane region" description="Helical" evidence="1">
    <location>
        <begin position="58"/>
        <end position="76"/>
    </location>
</feature>
<evidence type="ECO:0000256" key="1">
    <source>
        <dbReference type="SAM" id="Phobius"/>
    </source>
</evidence>
<proteinExistence type="predicted"/>
<accession>A0A084SIK4</accession>
<feature type="transmembrane region" description="Helical" evidence="1">
    <location>
        <begin position="27"/>
        <end position="46"/>
    </location>
</feature>
<keyword evidence="1" id="KW-0812">Transmembrane</keyword>
<dbReference type="AlphaFoldDB" id="A0A084SIK4"/>
<dbReference type="RefSeq" id="WP_043409238.1">
    <property type="nucleotide sequence ID" value="NZ_JPMI01000298.1"/>
</dbReference>
<keyword evidence="1" id="KW-1133">Transmembrane helix</keyword>
<evidence type="ECO:0008006" key="4">
    <source>
        <dbReference type="Google" id="ProtNLM"/>
    </source>
</evidence>
<gene>
    <name evidence="2" type="ORF">Q664_42260</name>
</gene>
<reference evidence="2 3" key="1">
    <citation type="submission" date="2014-07" db="EMBL/GenBank/DDBJ databases">
        <title>Draft Genome Sequence of Gephyronic Acid Producer, Cystobacter violaceus Strain Cb vi76.</title>
        <authorList>
            <person name="Stevens D.C."/>
            <person name="Young J."/>
            <person name="Carmichael R."/>
            <person name="Tan J."/>
            <person name="Taylor R.E."/>
        </authorList>
    </citation>
    <scope>NUCLEOTIDE SEQUENCE [LARGE SCALE GENOMIC DNA]</scope>
    <source>
        <strain evidence="2 3">Cb vi76</strain>
    </source>
</reference>
<comment type="caution">
    <text evidence="2">The sequence shown here is derived from an EMBL/GenBank/DDBJ whole genome shotgun (WGS) entry which is preliminary data.</text>
</comment>
<sequence length="113" mass="12776">MNAETQQNLHEQLERLQEALSTRQSTLLFAHAGVSFVVSFIFGGATAKLFWDSTRAPYVAWLGLAVTLGLVIYGVVRYRQGRTVLADELVRFETMMELRHRLGLDDPKALLPR</sequence>
<evidence type="ECO:0000313" key="3">
    <source>
        <dbReference type="Proteomes" id="UP000028547"/>
    </source>
</evidence>
<organism evidence="2 3">
    <name type="scientific">Archangium violaceum Cb vi76</name>
    <dbReference type="NCBI Taxonomy" id="1406225"/>
    <lineage>
        <taxon>Bacteria</taxon>
        <taxon>Pseudomonadati</taxon>
        <taxon>Myxococcota</taxon>
        <taxon>Myxococcia</taxon>
        <taxon>Myxococcales</taxon>
        <taxon>Cystobacterineae</taxon>
        <taxon>Archangiaceae</taxon>
        <taxon>Archangium</taxon>
    </lineage>
</organism>
<dbReference type="Proteomes" id="UP000028547">
    <property type="component" value="Unassembled WGS sequence"/>
</dbReference>